<gene>
    <name evidence="6" type="ORF">LMG19083_04926</name>
</gene>
<reference evidence="6 7" key="1">
    <citation type="submission" date="2023-07" db="EMBL/GenBank/DDBJ databases">
        <authorList>
            <person name="Peeters C."/>
        </authorList>
    </citation>
    <scope>NUCLEOTIDE SEQUENCE [LARGE SCALE GENOMIC DNA]</scope>
    <source>
        <strain evidence="6 7">LMG 19083</strain>
    </source>
</reference>
<keyword evidence="3 5" id="KW-1133">Transmembrane helix</keyword>
<dbReference type="Proteomes" id="UP001189813">
    <property type="component" value="Unassembled WGS sequence"/>
</dbReference>
<comment type="caution">
    <text evidence="6">The sequence shown here is derived from an EMBL/GenBank/DDBJ whole genome shotgun (WGS) entry which is preliminary data.</text>
</comment>
<dbReference type="InterPro" id="IPR007792">
    <property type="entry name" value="T4SS_VirB3/TrbD/AvhB"/>
</dbReference>
<evidence type="ECO:0000256" key="4">
    <source>
        <dbReference type="ARBA" id="ARBA00023136"/>
    </source>
</evidence>
<feature type="transmembrane region" description="Helical" evidence="5">
    <location>
        <begin position="6"/>
        <end position="29"/>
    </location>
</feature>
<name>A0ABN9JEQ0_9RALS</name>
<evidence type="ECO:0000256" key="3">
    <source>
        <dbReference type="ARBA" id="ARBA00022989"/>
    </source>
</evidence>
<proteinExistence type="predicted"/>
<evidence type="ECO:0000256" key="5">
    <source>
        <dbReference type="SAM" id="Phobius"/>
    </source>
</evidence>
<evidence type="ECO:0000256" key="2">
    <source>
        <dbReference type="ARBA" id="ARBA00022692"/>
    </source>
</evidence>
<protein>
    <submittedName>
        <fullName evidence="6">Uncharacterized protein</fullName>
    </submittedName>
</protein>
<keyword evidence="2 5" id="KW-0812">Transmembrane</keyword>
<accession>A0ABN9JEQ0</accession>
<organism evidence="6 7">
    <name type="scientific">Ralstonia psammae</name>
    <dbReference type="NCBI Taxonomy" id="3058598"/>
    <lineage>
        <taxon>Bacteria</taxon>
        <taxon>Pseudomonadati</taxon>
        <taxon>Pseudomonadota</taxon>
        <taxon>Betaproteobacteria</taxon>
        <taxon>Burkholderiales</taxon>
        <taxon>Burkholderiaceae</taxon>
        <taxon>Ralstonia</taxon>
    </lineage>
</organism>
<sequence length="73" mass="8573">MLVAAWGVFMSPWFILVAFMLAVVLIGLMRQVTRGDDQRLRQWQLRLQLRLPHTAARRVWGVASYSAVRYSRR</sequence>
<evidence type="ECO:0000313" key="6">
    <source>
        <dbReference type="EMBL" id="CAJ0809409.1"/>
    </source>
</evidence>
<comment type="subcellular location">
    <subcellularLocation>
        <location evidence="1">Membrane</location>
    </subcellularLocation>
</comment>
<keyword evidence="7" id="KW-1185">Reference proteome</keyword>
<dbReference type="Pfam" id="PF05101">
    <property type="entry name" value="VirB3"/>
    <property type="match status" value="1"/>
</dbReference>
<keyword evidence="4 5" id="KW-0472">Membrane</keyword>
<dbReference type="EMBL" id="CATZBU010000027">
    <property type="protein sequence ID" value="CAJ0809409.1"/>
    <property type="molecule type" value="Genomic_DNA"/>
</dbReference>
<evidence type="ECO:0000256" key="1">
    <source>
        <dbReference type="ARBA" id="ARBA00004370"/>
    </source>
</evidence>
<evidence type="ECO:0000313" key="7">
    <source>
        <dbReference type="Proteomes" id="UP001189813"/>
    </source>
</evidence>